<proteinExistence type="predicted"/>
<comment type="caution">
    <text evidence="1">The sequence shown here is derived from an EMBL/GenBank/DDBJ whole genome shotgun (WGS) entry which is preliminary data.</text>
</comment>
<protein>
    <recommendedName>
        <fullName evidence="3">Secreted protein</fullName>
    </recommendedName>
</protein>
<reference evidence="1 2" key="1">
    <citation type="submission" date="2021-06" db="EMBL/GenBank/DDBJ databases">
        <authorList>
            <person name="Palmer J.M."/>
        </authorList>
    </citation>
    <scope>NUCLEOTIDE SEQUENCE [LARGE SCALE GENOMIC DNA]</scope>
    <source>
        <strain evidence="1 2">AS_MEX2019</strain>
        <tissue evidence="1">Muscle</tissue>
    </source>
</reference>
<evidence type="ECO:0000313" key="1">
    <source>
        <dbReference type="EMBL" id="MEQ2285314.1"/>
    </source>
</evidence>
<gene>
    <name evidence="1" type="ORF">AMECASPLE_030464</name>
</gene>
<keyword evidence="2" id="KW-1185">Reference proteome</keyword>
<sequence>MLFFSRLCSFYFIPSPHPVVPDGVQWTPAMLFILFIYLFTLPSPSPVLSQRGQADPLRFSKRLLICQITEIHCAEEGKRGKSSTECLQDQGRKYFYRTEKRGRAKHNKTRRVTISSKKYHIRRSIGSLFTCT</sequence>
<name>A0ABV0XUZ1_9TELE</name>
<evidence type="ECO:0008006" key="3">
    <source>
        <dbReference type="Google" id="ProtNLM"/>
    </source>
</evidence>
<accession>A0ABV0XUZ1</accession>
<evidence type="ECO:0000313" key="2">
    <source>
        <dbReference type="Proteomes" id="UP001469553"/>
    </source>
</evidence>
<dbReference type="EMBL" id="JAHRIP010013040">
    <property type="protein sequence ID" value="MEQ2285314.1"/>
    <property type="molecule type" value="Genomic_DNA"/>
</dbReference>
<organism evidence="1 2">
    <name type="scientific">Ameca splendens</name>
    <dbReference type="NCBI Taxonomy" id="208324"/>
    <lineage>
        <taxon>Eukaryota</taxon>
        <taxon>Metazoa</taxon>
        <taxon>Chordata</taxon>
        <taxon>Craniata</taxon>
        <taxon>Vertebrata</taxon>
        <taxon>Euteleostomi</taxon>
        <taxon>Actinopterygii</taxon>
        <taxon>Neopterygii</taxon>
        <taxon>Teleostei</taxon>
        <taxon>Neoteleostei</taxon>
        <taxon>Acanthomorphata</taxon>
        <taxon>Ovalentaria</taxon>
        <taxon>Atherinomorphae</taxon>
        <taxon>Cyprinodontiformes</taxon>
        <taxon>Goodeidae</taxon>
        <taxon>Ameca</taxon>
    </lineage>
</organism>
<dbReference type="Proteomes" id="UP001469553">
    <property type="component" value="Unassembled WGS sequence"/>
</dbReference>